<evidence type="ECO:0000313" key="2">
    <source>
        <dbReference type="Proteomes" id="UP000242367"/>
    </source>
</evidence>
<name>A0A2P4UNE3_9ACTN</name>
<organism evidence="1 2">
    <name type="scientific">Actinomadura rubteroloni</name>
    <dbReference type="NCBI Taxonomy" id="1926885"/>
    <lineage>
        <taxon>Bacteria</taxon>
        <taxon>Bacillati</taxon>
        <taxon>Actinomycetota</taxon>
        <taxon>Actinomycetes</taxon>
        <taxon>Streptosporangiales</taxon>
        <taxon>Thermomonosporaceae</taxon>
        <taxon>Actinomadura</taxon>
    </lineage>
</organism>
<evidence type="ECO:0000313" key="1">
    <source>
        <dbReference type="EMBL" id="POM26556.1"/>
    </source>
</evidence>
<reference evidence="1 2" key="1">
    <citation type="journal article" date="2017" name="Chemistry">
        <title>Isolation, Biosynthesis and Chemical Modifications of Rubterolones A-F: Rare Tropolone Alkaloids from Actinomadura sp. 5-2.</title>
        <authorList>
            <person name="Guo H."/>
            <person name="Benndorf R."/>
            <person name="Leichnitz D."/>
            <person name="Klassen J.L."/>
            <person name="Vollmers J."/>
            <person name="Gorls H."/>
            <person name="Steinacker M."/>
            <person name="Weigel C."/>
            <person name="Dahse H.M."/>
            <person name="Kaster A.K."/>
            <person name="de Beer Z.W."/>
            <person name="Poulsen M."/>
            <person name="Beemelmanns C."/>
        </authorList>
    </citation>
    <scope>NUCLEOTIDE SEQUENCE [LARGE SCALE GENOMIC DNA]</scope>
    <source>
        <strain evidence="1 2">5-2</strain>
    </source>
</reference>
<dbReference type="RefSeq" id="WP_205647962.1">
    <property type="nucleotide sequence ID" value="NZ_MTBP01000001.1"/>
</dbReference>
<gene>
    <name evidence="1" type="ORF">BTM25_09570</name>
</gene>
<proteinExistence type="predicted"/>
<accession>A0A2P4UNE3</accession>
<dbReference type="AlphaFoldDB" id="A0A2P4UNE3"/>
<protein>
    <submittedName>
        <fullName evidence="1">Uncharacterized protein</fullName>
    </submittedName>
</protein>
<keyword evidence="2" id="KW-1185">Reference proteome</keyword>
<sequence length="156" mass="17188">MNLAELTARTGLDVLDHLETQVAIPVLDGLQAQGDLLVIPFDVVADAVIPPTDDRWRPVPHAGIEVLRGAAGGNPHTLTAEHGTCHWTDDATDHERLTLGMLCATRPVYLIHPEHGASGIAPGMYVIRRQRERAMENRRRWTGTNFSADPDRYIAD</sequence>
<comment type="caution">
    <text evidence="1">The sequence shown here is derived from an EMBL/GenBank/DDBJ whole genome shotgun (WGS) entry which is preliminary data.</text>
</comment>
<dbReference type="Proteomes" id="UP000242367">
    <property type="component" value="Unassembled WGS sequence"/>
</dbReference>
<dbReference type="EMBL" id="MTBP01000001">
    <property type="protein sequence ID" value="POM26556.1"/>
    <property type="molecule type" value="Genomic_DNA"/>
</dbReference>